<dbReference type="Gene3D" id="3.30.420.10">
    <property type="entry name" value="Ribonuclease H-like superfamily/Ribonuclease H"/>
    <property type="match status" value="1"/>
</dbReference>
<keyword evidence="2" id="KW-0540">Nuclease</keyword>
<dbReference type="RefSeq" id="WP_262396868.1">
    <property type="nucleotide sequence ID" value="NZ_JACRTC010000001.1"/>
</dbReference>
<dbReference type="SUPFAM" id="SSF53098">
    <property type="entry name" value="Ribonuclease H-like"/>
    <property type="match status" value="1"/>
</dbReference>
<dbReference type="InterPro" id="IPR012337">
    <property type="entry name" value="RNaseH-like_sf"/>
</dbReference>
<reference evidence="2" key="1">
    <citation type="submission" date="2020-08" db="EMBL/GenBank/DDBJ databases">
        <title>Genome public.</title>
        <authorList>
            <person name="Liu C."/>
            <person name="Sun Q."/>
        </authorList>
    </citation>
    <scope>NUCLEOTIDE SEQUENCE</scope>
    <source>
        <strain evidence="2">NSJ-54</strain>
    </source>
</reference>
<keyword evidence="2" id="KW-0378">Hydrolase</keyword>
<dbReference type="GO" id="GO:0004527">
    <property type="term" value="F:exonuclease activity"/>
    <property type="evidence" value="ECO:0007669"/>
    <property type="project" value="UniProtKB-KW"/>
</dbReference>
<organism evidence="2 3">
    <name type="scientific">Zongyangia hominis</name>
    <dbReference type="NCBI Taxonomy" id="2763677"/>
    <lineage>
        <taxon>Bacteria</taxon>
        <taxon>Bacillati</taxon>
        <taxon>Bacillota</taxon>
        <taxon>Clostridia</taxon>
        <taxon>Eubacteriales</taxon>
        <taxon>Oscillospiraceae</taxon>
        <taxon>Zongyangia</taxon>
    </lineage>
</organism>
<gene>
    <name evidence="2" type="ORF">H8709_02935</name>
</gene>
<dbReference type="InterPro" id="IPR036397">
    <property type="entry name" value="RNaseH_sf"/>
</dbReference>
<dbReference type="GO" id="GO:0003676">
    <property type="term" value="F:nucleic acid binding"/>
    <property type="evidence" value="ECO:0007669"/>
    <property type="project" value="InterPro"/>
</dbReference>
<evidence type="ECO:0000313" key="2">
    <source>
        <dbReference type="EMBL" id="MBC8569780.1"/>
    </source>
</evidence>
<dbReference type="InterPro" id="IPR013520">
    <property type="entry name" value="Ribonucl_H"/>
</dbReference>
<dbReference type="SMART" id="SM00479">
    <property type="entry name" value="EXOIII"/>
    <property type="match status" value="1"/>
</dbReference>
<dbReference type="Pfam" id="PF00929">
    <property type="entry name" value="RNase_T"/>
    <property type="match status" value="1"/>
</dbReference>
<protein>
    <submittedName>
        <fullName evidence="2">3'-5' exonuclease</fullName>
    </submittedName>
</protein>
<dbReference type="AlphaFoldDB" id="A0A926E8E2"/>
<sequence length="333" mass="38558">MTNDIFCVGLTRTELQTLGVLLPITFRIIPVSSEALDHAAVVRVIDQARCIILNPKRLSVDLLDDFLRGQDYQRWNNAPVPIILFSDTMTKEQRHEVFMPEYSILSVDLHERFDRNRNLAVKLLRESTLPCWQNREAMRSNMFNDAWYLIDIETTGLDRWKDRIIAIRIARMANYEINWERPTIYIRQDKLLPAQISEITGITDDMLAGGVSMEEALEELDSLPCKDTPFLFTNEDFAAVFLNAEYLRCGKTFDRPYVAIDKLANIPFGYLMQRKAWNIPALVGFKTLRKQPLDEELQKLFALTACTFEALQTRCDVRCPEEFAKLYAAELCE</sequence>
<accession>A0A926E8E2</accession>
<dbReference type="Proteomes" id="UP000660861">
    <property type="component" value="Unassembled WGS sequence"/>
</dbReference>
<evidence type="ECO:0000259" key="1">
    <source>
        <dbReference type="SMART" id="SM00479"/>
    </source>
</evidence>
<keyword evidence="2" id="KW-0269">Exonuclease</keyword>
<proteinExistence type="predicted"/>
<keyword evidence="3" id="KW-1185">Reference proteome</keyword>
<feature type="domain" description="Exonuclease" evidence="1">
    <location>
        <begin position="146"/>
        <end position="322"/>
    </location>
</feature>
<evidence type="ECO:0000313" key="3">
    <source>
        <dbReference type="Proteomes" id="UP000660861"/>
    </source>
</evidence>
<name>A0A926E8E2_9FIRM</name>
<dbReference type="EMBL" id="JACRTC010000001">
    <property type="protein sequence ID" value="MBC8569780.1"/>
    <property type="molecule type" value="Genomic_DNA"/>
</dbReference>
<dbReference type="CDD" id="cd06127">
    <property type="entry name" value="DEDDh"/>
    <property type="match status" value="1"/>
</dbReference>
<comment type="caution">
    <text evidence="2">The sequence shown here is derived from an EMBL/GenBank/DDBJ whole genome shotgun (WGS) entry which is preliminary data.</text>
</comment>